<dbReference type="GO" id="GO:0016020">
    <property type="term" value="C:membrane"/>
    <property type="evidence" value="ECO:0007669"/>
    <property type="project" value="UniProtKB-SubCell"/>
</dbReference>
<dbReference type="Pfam" id="PF00924">
    <property type="entry name" value="MS_channel_2nd"/>
    <property type="match status" value="1"/>
</dbReference>
<feature type="compositionally biased region" description="Polar residues" evidence="6">
    <location>
        <begin position="709"/>
        <end position="718"/>
    </location>
</feature>
<feature type="region of interest" description="Disordered" evidence="6">
    <location>
        <begin position="678"/>
        <end position="718"/>
    </location>
</feature>
<dbReference type="GO" id="GO:0005509">
    <property type="term" value="F:calcium ion binding"/>
    <property type="evidence" value="ECO:0007669"/>
    <property type="project" value="InterPro"/>
</dbReference>
<evidence type="ECO:0000259" key="8">
    <source>
        <dbReference type="PROSITE" id="PS50222"/>
    </source>
</evidence>
<dbReference type="PROSITE" id="PS50222">
    <property type="entry name" value="EF_HAND_2"/>
    <property type="match status" value="1"/>
</dbReference>
<evidence type="ECO:0000256" key="7">
    <source>
        <dbReference type="SAM" id="Phobius"/>
    </source>
</evidence>
<comment type="subcellular location">
    <subcellularLocation>
        <location evidence="1">Membrane</location>
    </subcellularLocation>
</comment>
<evidence type="ECO:0000256" key="1">
    <source>
        <dbReference type="ARBA" id="ARBA00004370"/>
    </source>
</evidence>
<evidence type="ECO:0000256" key="3">
    <source>
        <dbReference type="ARBA" id="ARBA00022837"/>
    </source>
</evidence>
<feature type="domain" description="EF-hand" evidence="8">
    <location>
        <begin position="388"/>
        <end position="423"/>
    </location>
</feature>
<dbReference type="PANTHER" id="PTHR31323">
    <property type="entry name" value="MECHANOSENSITIVE ION CHANNEL PROTEIN MSY2"/>
    <property type="match status" value="1"/>
</dbReference>
<dbReference type="InterPro" id="IPR011992">
    <property type="entry name" value="EF-hand-dom_pair"/>
</dbReference>
<proteinExistence type="predicted"/>
<dbReference type="SMART" id="SM00054">
    <property type="entry name" value="EFh"/>
    <property type="match status" value="1"/>
</dbReference>
<dbReference type="EMBL" id="ML996081">
    <property type="protein sequence ID" value="KAF2157298.1"/>
    <property type="molecule type" value="Genomic_DNA"/>
</dbReference>
<comment type="caution">
    <text evidence="9">The sequence shown here is derived from an EMBL/GenBank/DDBJ whole genome shotgun (WGS) entry which is preliminary data.</text>
</comment>
<dbReference type="OrthoDB" id="544685at2759"/>
<evidence type="ECO:0000313" key="9">
    <source>
        <dbReference type="EMBL" id="KAF2157298.1"/>
    </source>
</evidence>
<evidence type="ECO:0000313" key="10">
    <source>
        <dbReference type="Proteomes" id="UP000799439"/>
    </source>
</evidence>
<dbReference type="InterPro" id="IPR018247">
    <property type="entry name" value="EF_Hand_1_Ca_BS"/>
</dbReference>
<feature type="compositionally biased region" description="Polar residues" evidence="6">
    <location>
        <begin position="853"/>
        <end position="874"/>
    </location>
</feature>
<protein>
    <recommendedName>
        <fullName evidence="8">EF-hand domain-containing protein</fullName>
    </recommendedName>
</protein>
<dbReference type="SUPFAM" id="SSF47473">
    <property type="entry name" value="EF-hand"/>
    <property type="match status" value="1"/>
</dbReference>
<feature type="region of interest" description="Disordered" evidence="6">
    <location>
        <begin position="1"/>
        <end position="53"/>
    </location>
</feature>
<dbReference type="SUPFAM" id="SSF50182">
    <property type="entry name" value="Sm-like ribonucleoproteins"/>
    <property type="match status" value="1"/>
</dbReference>
<feature type="region of interest" description="Disordered" evidence="6">
    <location>
        <begin position="775"/>
        <end position="884"/>
    </location>
</feature>
<gene>
    <name evidence="9" type="ORF">K461DRAFT_309435</name>
</gene>
<evidence type="ECO:0000256" key="6">
    <source>
        <dbReference type="SAM" id="MobiDB-lite"/>
    </source>
</evidence>
<keyword evidence="2 7" id="KW-0812">Transmembrane</keyword>
<evidence type="ECO:0000256" key="5">
    <source>
        <dbReference type="ARBA" id="ARBA00023136"/>
    </source>
</evidence>
<evidence type="ECO:0000256" key="4">
    <source>
        <dbReference type="ARBA" id="ARBA00022989"/>
    </source>
</evidence>
<keyword evidence="4 7" id="KW-1133">Transmembrane helix</keyword>
<dbReference type="Pfam" id="PF25886">
    <property type="entry name" value="Msy1"/>
    <property type="match status" value="1"/>
</dbReference>
<dbReference type="InterPro" id="IPR058650">
    <property type="entry name" value="Msy1/2-like"/>
</dbReference>
<dbReference type="Proteomes" id="UP000799439">
    <property type="component" value="Unassembled WGS sequence"/>
</dbReference>
<name>A0A9P4J8H8_9PEZI</name>
<dbReference type="GO" id="GO:0005262">
    <property type="term" value="F:calcium channel activity"/>
    <property type="evidence" value="ECO:0007669"/>
    <property type="project" value="TreeGrafter"/>
</dbReference>
<dbReference type="PANTHER" id="PTHR31323:SF14">
    <property type="entry name" value="MECHANOSENSITIVE ION CHANNEL PROTEIN MSY2"/>
    <property type="match status" value="1"/>
</dbReference>
<dbReference type="PROSITE" id="PS00018">
    <property type="entry name" value="EF_HAND_1"/>
    <property type="match status" value="1"/>
</dbReference>
<dbReference type="Gene3D" id="2.30.30.60">
    <property type="match status" value="1"/>
</dbReference>
<feature type="transmembrane region" description="Helical" evidence="7">
    <location>
        <begin position="134"/>
        <end position="157"/>
    </location>
</feature>
<dbReference type="Gene3D" id="1.10.238.10">
    <property type="entry name" value="EF-hand"/>
    <property type="match status" value="1"/>
</dbReference>
<feature type="transmembrane region" description="Helical" evidence="7">
    <location>
        <begin position="93"/>
        <end position="114"/>
    </location>
</feature>
<accession>A0A9P4J8H8</accession>
<evidence type="ECO:0000256" key="2">
    <source>
        <dbReference type="ARBA" id="ARBA00022692"/>
    </source>
</evidence>
<sequence length="884" mass="97274">MSAPAGTGDATVNIPMDPVNGHGYARSDSITPLRSKEVAGSPDSSGPYKRTHGHRVKIDPNAKKIGYDGEEDTLNRMGRIYNSILEFSIITRYFLYVTPLALCIAVPIIIGATVAQGARIGGSRLVWFFTWVEIVWLSLWGSKIVVHFLPAIFQILAGVVSSGTRKYALILRALNIPLSLVGWAIVSLVTFKRLMDIDHTGNGEWITIVQEILGACVAASLVLLVEKFFIQLISINYHRKQFNARIKESKRNIYIIGLLYEASRRLFPMYCNEFAEEDYAIADQLNLRKALGGSKGRSHNRSGSATPMRLLQDVGRFGDKVTSLFGNVAQEVTGKQVFNPNSAHSIVIEALEKRRTSEALARRIWMSFVIEGRESLSEADIADVLGQEHPEEADEAFAVLDRDGNGDVSLEEMVLTVTEIGRERKSIATSMHDVDQAITVLDRLLLTVVVVAVIFIFIAFLNKSFVTTLATAGTALLSLSFVFSVTAQEVLGSCIFLFVKHPFDIGDRVDINTDQLVVDHISLLFTVFRRVSGANVGRLVQIPNIVLNTLWIENVSRSKAMKEQLSLMIHFDTTFEDVQLLKNELLTFVQDKENSRDFQPDLEVQILGTSDLSKLELRVEIQHKSNWANETVRATRRSKFMCALVAALRRVPIYGPGGGGDALGSAANASYSVAISPEHAQSNKDAADNARNESRLVPKGSSNDESKYNNDNPLGLSQKQAGAINDLSSSNPAFDPVRDETLGHAREESGVLGDLPVIDRRDQDDIKGILRRESTRGRRKANSGDVQRLATGQSVGSQPPYIGSNDYARVSNEESPERYPYEVYSAPAGGSARAPQHLTPGYNPNAALPSVPGQPQRQPSNPYNRKSSSGQSAMSWKKGPYEEV</sequence>
<keyword evidence="5 7" id="KW-0472">Membrane</keyword>
<feature type="compositionally biased region" description="Basic and acidic residues" evidence="6">
    <location>
        <begin position="681"/>
        <end position="708"/>
    </location>
</feature>
<reference evidence="9" key="1">
    <citation type="journal article" date="2020" name="Stud. Mycol.">
        <title>101 Dothideomycetes genomes: a test case for predicting lifestyles and emergence of pathogens.</title>
        <authorList>
            <person name="Haridas S."/>
            <person name="Albert R."/>
            <person name="Binder M."/>
            <person name="Bloem J."/>
            <person name="Labutti K."/>
            <person name="Salamov A."/>
            <person name="Andreopoulos B."/>
            <person name="Baker S."/>
            <person name="Barry K."/>
            <person name="Bills G."/>
            <person name="Bluhm B."/>
            <person name="Cannon C."/>
            <person name="Castanera R."/>
            <person name="Culley D."/>
            <person name="Daum C."/>
            <person name="Ezra D."/>
            <person name="Gonzalez J."/>
            <person name="Henrissat B."/>
            <person name="Kuo A."/>
            <person name="Liang C."/>
            <person name="Lipzen A."/>
            <person name="Lutzoni F."/>
            <person name="Magnuson J."/>
            <person name="Mondo S."/>
            <person name="Nolan M."/>
            <person name="Ohm R."/>
            <person name="Pangilinan J."/>
            <person name="Park H.-J."/>
            <person name="Ramirez L."/>
            <person name="Alfaro M."/>
            <person name="Sun H."/>
            <person name="Tritt A."/>
            <person name="Yoshinaga Y."/>
            <person name="Zwiers L.-H."/>
            <person name="Turgeon B."/>
            <person name="Goodwin S."/>
            <person name="Spatafora J."/>
            <person name="Crous P."/>
            <person name="Grigoriev I."/>
        </authorList>
    </citation>
    <scope>NUCLEOTIDE SEQUENCE</scope>
    <source>
        <strain evidence="9">CBS 260.36</strain>
    </source>
</reference>
<dbReference type="InterPro" id="IPR006685">
    <property type="entry name" value="MscS_channel_2nd"/>
</dbReference>
<feature type="transmembrane region" description="Helical" evidence="7">
    <location>
        <begin position="211"/>
        <end position="230"/>
    </location>
</feature>
<feature type="compositionally biased region" description="Basic and acidic residues" evidence="6">
    <location>
        <begin position="811"/>
        <end position="820"/>
    </location>
</feature>
<dbReference type="InterPro" id="IPR010920">
    <property type="entry name" value="LSM_dom_sf"/>
</dbReference>
<dbReference type="GO" id="GO:0006874">
    <property type="term" value="P:intracellular calcium ion homeostasis"/>
    <property type="evidence" value="ECO:0007669"/>
    <property type="project" value="TreeGrafter"/>
</dbReference>
<feature type="transmembrane region" description="Helical" evidence="7">
    <location>
        <begin position="444"/>
        <end position="462"/>
    </location>
</feature>
<organism evidence="9 10">
    <name type="scientific">Myriangium duriaei CBS 260.36</name>
    <dbReference type="NCBI Taxonomy" id="1168546"/>
    <lineage>
        <taxon>Eukaryota</taxon>
        <taxon>Fungi</taxon>
        <taxon>Dikarya</taxon>
        <taxon>Ascomycota</taxon>
        <taxon>Pezizomycotina</taxon>
        <taxon>Dothideomycetes</taxon>
        <taxon>Dothideomycetidae</taxon>
        <taxon>Myriangiales</taxon>
        <taxon>Myriangiaceae</taxon>
        <taxon>Myriangium</taxon>
    </lineage>
</organism>
<keyword evidence="3" id="KW-0106">Calcium</keyword>
<feature type="transmembrane region" description="Helical" evidence="7">
    <location>
        <begin position="169"/>
        <end position="191"/>
    </location>
</feature>
<dbReference type="InterPro" id="IPR002048">
    <property type="entry name" value="EF_hand_dom"/>
</dbReference>
<dbReference type="AlphaFoldDB" id="A0A9P4J8H8"/>
<dbReference type="InterPro" id="IPR023408">
    <property type="entry name" value="MscS_beta-dom_sf"/>
</dbReference>
<keyword evidence="10" id="KW-1185">Reference proteome</keyword>